<dbReference type="InterPro" id="IPR056798">
    <property type="entry name" value="ADH_Fe_C"/>
</dbReference>
<dbReference type="SUPFAM" id="SSF56796">
    <property type="entry name" value="Dehydroquinate synthase-like"/>
    <property type="match status" value="1"/>
</dbReference>
<dbReference type="EMBL" id="JAHSPR010000008">
    <property type="protein sequence ID" value="MBV4397758.1"/>
    <property type="molecule type" value="Genomic_DNA"/>
</dbReference>
<dbReference type="PANTHER" id="PTHR11496:SF102">
    <property type="entry name" value="ALCOHOL DEHYDROGENASE 4"/>
    <property type="match status" value="1"/>
</dbReference>
<sequence>MGSVHIPVMAIPVTYAGSEMTQIYGLTEAGIKTTGKSPAVLPKVVIYDPLLSLDLPLDLTVVSGINAIAHAVEGLYAHDRSPITESFAIQGVVALMKAIPIIEQCLSEGTVSTKAYVDARSQALYGAWMCGAVLGSTSMGLHHKLCHVLGGSFNLPHARLHTVILPHAIAYNQFAAFGQLQKLNEALGVTDLAQTIHAFSARHGASVSLRELGMQEQDLDVACELALQKEYPNPRKIEKNALRQLLQNAYEGVLPA</sequence>
<dbReference type="GO" id="GO:0004022">
    <property type="term" value="F:alcohol dehydrogenase (NAD+) activity"/>
    <property type="evidence" value="ECO:0007669"/>
    <property type="project" value="UniProtKB-EC"/>
</dbReference>
<evidence type="ECO:0000259" key="1">
    <source>
        <dbReference type="Pfam" id="PF25137"/>
    </source>
</evidence>
<name>A0ABS6NQ92_9BURK</name>
<accession>A0ABS6NQ92</accession>
<feature type="domain" description="Fe-containing alcohol dehydrogenase-like C-terminal" evidence="1">
    <location>
        <begin position="60"/>
        <end position="250"/>
    </location>
</feature>
<keyword evidence="2" id="KW-0560">Oxidoreductase</keyword>
<dbReference type="InterPro" id="IPR039697">
    <property type="entry name" value="Alcohol_dehydrogenase_Fe"/>
</dbReference>
<dbReference type="EC" id="1.1.1.1" evidence="2"/>
<comment type="caution">
    <text evidence="2">The sequence shown here is derived from an EMBL/GenBank/DDBJ whole genome shotgun (WGS) entry which is preliminary data.</text>
</comment>
<reference evidence="2 3" key="1">
    <citation type="submission" date="2021-06" db="EMBL/GenBank/DDBJ databases">
        <authorList>
            <person name="Lu T."/>
            <person name="Wang Q."/>
            <person name="Han X."/>
        </authorList>
    </citation>
    <scope>NUCLEOTIDE SEQUENCE [LARGE SCALE GENOMIC DNA]</scope>
    <source>
        <strain evidence="2 3">LAM0050</strain>
    </source>
</reference>
<protein>
    <submittedName>
        <fullName evidence="2">Iron-containing alcohol dehydrogenase</fullName>
        <ecNumber evidence="2">1.1.1.1</ecNumber>
    </submittedName>
</protein>
<evidence type="ECO:0000313" key="2">
    <source>
        <dbReference type="EMBL" id="MBV4397758.1"/>
    </source>
</evidence>
<dbReference type="Gene3D" id="3.40.50.1970">
    <property type="match status" value="1"/>
</dbReference>
<dbReference type="PANTHER" id="PTHR11496">
    <property type="entry name" value="ALCOHOL DEHYDROGENASE"/>
    <property type="match status" value="1"/>
</dbReference>
<evidence type="ECO:0000313" key="3">
    <source>
        <dbReference type="Proteomes" id="UP000722165"/>
    </source>
</evidence>
<keyword evidence="3" id="KW-1185">Reference proteome</keyword>
<dbReference type="Proteomes" id="UP000722165">
    <property type="component" value="Unassembled WGS sequence"/>
</dbReference>
<proteinExistence type="predicted"/>
<organism evidence="2 3">
    <name type="scientific">Advenella alkanexedens</name>
    <dbReference type="NCBI Taxonomy" id="1481665"/>
    <lineage>
        <taxon>Bacteria</taxon>
        <taxon>Pseudomonadati</taxon>
        <taxon>Pseudomonadota</taxon>
        <taxon>Betaproteobacteria</taxon>
        <taxon>Burkholderiales</taxon>
        <taxon>Alcaligenaceae</taxon>
    </lineage>
</organism>
<gene>
    <name evidence="2" type="ORF">KU392_10920</name>
</gene>
<dbReference type="Pfam" id="PF25137">
    <property type="entry name" value="ADH_Fe_C"/>
    <property type="match status" value="1"/>
</dbReference>
<dbReference type="Gene3D" id="1.20.1090.10">
    <property type="entry name" value="Dehydroquinate synthase-like - alpha domain"/>
    <property type="match status" value="1"/>
</dbReference>